<feature type="compositionally biased region" description="Low complexity" evidence="6">
    <location>
        <begin position="801"/>
        <end position="813"/>
    </location>
</feature>
<keyword evidence="7" id="KW-1133">Transmembrane helix</keyword>
<dbReference type="CDD" id="cd24039">
    <property type="entry name" value="ASKHA_NBD_YND1-like"/>
    <property type="match status" value="1"/>
</dbReference>
<dbReference type="Pfam" id="PF01150">
    <property type="entry name" value="GDA1_CD39"/>
    <property type="match status" value="1"/>
</dbReference>
<keyword evidence="4" id="KW-0067">ATP-binding</keyword>
<dbReference type="Gene3D" id="3.30.420.150">
    <property type="entry name" value="Exopolyphosphatase. Domain 2"/>
    <property type="match status" value="1"/>
</dbReference>
<evidence type="ECO:0000256" key="2">
    <source>
        <dbReference type="ARBA" id="ARBA00022801"/>
    </source>
</evidence>
<dbReference type="PANTHER" id="PTHR11782">
    <property type="entry name" value="ADENOSINE/GUANOSINE DIPHOSPHATASE"/>
    <property type="match status" value="1"/>
</dbReference>
<dbReference type="AlphaFoldDB" id="A0A9N8ZTN9"/>
<dbReference type="GO" id="GO:0005794">
    <property type="term" value="C:Golgi apparatus"/>
    <property type="evidence" value="ECO:0007669"/>
    <property type="project" value="TreeGrafter"/>
</dbReference>
<dbReference type="GO" id="GO:0016020">
    <property type="term" value="C:membrane"/>
    <property type="evidence" value="ECO:0007669"/>
    <property type="project" value="TreeGrafter"/>
</dbReference>
<dbReference type="GO" id="GO:0046036">
    <property type="term" value="P:CTP metabolic process"/>
    <property type="evidence" value="ECO:0007669"/>
    <property type="project" value="TreeGrafter"/>
</dbReference>
<protein>
    <submittedName>
        <fullName evidence="8">2494_t:CDS:1</fullName>
    </submittedName>
</protein>
<keyword evidence="4" id="KW-0547">Nucleotide-binding</keyword>
<feature type="compositionally biased region" description="Polar residues" evidence="6">
    <location>
        <begin position="831"/>
        <end position="841"/>
    </location>
</feature>
<dbReference type="GO" id="GO:0017111">
    <property type="term" value="F:ribonucleoside triphosphate phosphatase activity"/>
    <property type="evidence" value="ECO:0007669"/>
    <property type="project" value="TreeGrafter"/>
</dbReference>
<evidence type="ECO:0000313" key="9">
    <source>
        <dbReference type="Proteomes" id="UP000789342"/>
    </source>
</evidence>
<keyword evidence="7" id="KW-0472">Membrane</keyword>
<comment type="caution">
    <text evidence="8">The sequence shown here is derived from an EMBL/GenBank/DDBJ whole genome shotgun (WGS) entry which is preliminary data.</text>
</comment>
<feature type="non-terminal residue" evidence="8">
    <location>
        <position position="1"/>
    </location>
</feature>
<dbReference type="EMBL" id="CAJVPV010001743">
    <property type="protein sequence ID" value="CAG8506948.1"/>
    <property type="molecule type" value="Genomic_DNA"/>
</dbReference>
<keyword evidence="2 5" id="KW-0378">Hydrolase</keyword>
<dbReference type="GO" id="GO:0005524">
    <property type="term" value="F:ATP binding"/>
    <property type="evidence" value="ECO:0007669"/>
    <property type="project" value="UniProtKB-KW"/>
</dbReference>
<reference evidence="8" key="1">
    <citation type="submission" date="2021-06" db="EMBL/GenBank/DDBJ databases">
        <authorList>
            <person name="Kallberg Y."/>
            <person name="Tangrot J."/>
            <person name="Rosling A."/>
        </authorList>
    </citation>
    <scope>NUCLEOTIDE SEQUENCE</scope>
    <source>
        <strain evidence="8">CL551</strain>
    </source>
</reference>
<dbReference type="PANTHER" id="PTHR11782:SF121">
    <property type="entry name" value="NUCLEOSIDE-DIPHOSPHATASE MIG-23"/>
    <property type="match status" value="1"/>
</dbReference>
<dbReference type="OrthoDB" id="6372431at2759"/>
<feature type="binding site" evidence="4">
    <location>
        <begin position="192"/>
        <end position="196"/>
    </location>
    <ligand>
        <name>ATP</name>
        <dbReference type="ChEBI" id="CHEBI:30616"/>
    </ligand>
</feature>
<dbReference type="PROSITE" id="PS01238">
    <property type="entry name" value="GDA1_CD39_NTPASE"/>
    <property type="match status" value="1"/>
</dbReference>
<evidence type="ECO:0000256" key="1">
    <source>
        <dbReference type="ARBA" id="ARBA00009283"/>
    </source>
</evidence>
<feature type="region of interest" description="Disordered" evidence="6">
    <location>
        <begin position="797"/>
        <end position="841"/>
    </location>
</feature>
<evidence type="ECO:0000256" key="3">
    <source>
        <dbReference type="PIRSR" id="PIRSR600407-1"/>
    </source>
</evidence>
<dbReference type="InterPro" id="IPR000407">
    <property type="entry name" value="GDA1_CD39_NTPase"/>
</dbReference>
<feature type="transmembrane region" description="Helical" evidence="7">
    <location>
        <begin position="494"/>
        <end position="513"/>
    </location>
</feature>
<comment type="similarity">
    <text evidence="1 5">Belongs to the GDA1/CD39 NTPase family.</text>
</comment>
<evidence type="ECO:0000313" key="8">
    <source>
        <dbReference type="EMBL" id="CAG8506948.1"/>
    </source>
</evidence>
<dbReference type="GO" id="GO:0045134">
    <property type="term" value="F:UDP phosphatase activity"/>
    <property type="evidence" value="ECO:0007669"/>
    <property type="project" value="TreeGrafter"/>
</dbReference>
<evidence type="ECO:0000256" key="7">
    <source>
        <dbReference type="SAM" id="Phobius"/>
    </source>
</evidence>
<sequence>KFGVVIDAGSSGSRVQIYSWKEHSYVRENKNKSDLHRLPTIEFGDEFGLKWQKKVEPGISSFSSNPSQVGESHLKELIDFALEVIPPDEVSETPIYLLATAGMRLLPTSQQDAILQNACDYIMFKSRFKMFERCSDNIQVISGQMEGIYGWVAINYLMGGFEFDKGNHNVVSSRQLDDKKHTTTFGFLDMGGASTQIAFEPSSDEAKKHANDLTTVPMWTLDGQQIEYQVFVTTFLGYGTNEARRRYIEDRIKNYTETHVKITNPESSREQPVILLKDPCLPVDLALTDRTLPPPYYTLQGTGSFEKCLDSTYPLLNKTAECKDEPCLFNGVHTPKIDFSVNHFIGISEYWYTSNDVFGLGGPWDYHEFVEKAKGYCENDWNKIYSDFHEGKWNSSIDLPRLEMQCFKAAWLANVLHEGIGIPKNPSLDKRKGKNAPYFQSINSVGDMQVSWTLGKMVLEASSTIPLLLGPRPRPPPNPQHHGILGYYNFMIEWIIGITLLIVLLAAMWWLCVKRNGPWKGRRISTGFMYSFLLSMIRKDNEPEYNRLDGGQYVPSITIRRRIINMLDTFSRAFIYIKWKITHKISFPFRRAFVKKVIIPNDDASVQVAIMDDVEEMVHVRTSPIKENSLVVNIQDIPPSPITEKGSPTEQYFPSQRYISKKRLSGDSAIQGGSFEMINKAFSTPVNLSLTGLQSRNGSVTSLGKTKTINTSNVSLGGVQTGANNIGGYPGGNSEGGTIKNTVVSLNNGTANYPLRNSRSISSLNPGWVLESIEDNNEDELGVVEYEAADLTSLGQTATLSSRSSQNGSSSSSPTKVDDTTSWYSTSTSTRPFSSINTSPRNSILLPVSTQATGLTNSPNVETTMSLPNSSGSVGLNRIGRTSSPDKITNTKGQGGIQNLE</sequence>
<proteinExistence type="inferred from homology"/>
<dbReference type="GO" id="GO:0006256">
    <property type="term" value="P:UDP catabolic process"/>
    <property type="evidence" value="ECO:0007669"/>
    <property type="project" value="TreeGrafter"/>
</dbReference>
<accession>A0A9N8ZTN9</accession>
<dbReference type="Gene3D" id="3.30.420.40">
    <property type="match status" value="1"/>
</dbReference>
<dbReference type="GO" id="GO:0004382">
    <property type="term" value="F:GDP phosphatase activity"/>
    <property type="evidence" value="ECO:0007669"/>
    <property type="project" value="TreeGrafter"/>
</dbReference>
<name>A0A9N8ZTN9_9GLOM</name>
<feature type="compositionally biased region" description="Polar residues" evidence="6">
    <location>
        <begin position="853"/>
        <end position="892"/>
    </location>
</feature>
<evidence type="ECO:0000256" key="5">
    <source>
        <dbReference type="RuleBase" id="RU003833"/>
    </source>
</evidence>
<feature type="compositionally biased region" description="Low complexity" evidence="6">
    <location>
        <begin position="820"/>
        <end position="830"/>
    </location>
</feature>
<organism evidence="8 9">
    <name type="scientific">Acaulospora morrowiae</name>
    <dbReference type="NCBI Taxonomy" id="94023"/>
    <lineage>
        <taxon>Eukaryota</taxon>
        <taxon>Fungi</taxon>
        <taxon>Fungi incertae sedis</taxon>
        <taxon>Mucoromycota</taxon>
        <taxon>Glomeromycotina</taxon>
        <taxon>Glomeromycetes</taxon>
        <taxon>Diversisporales</taxon>
        <taxon>Acaulosporaceae</taxon>
        <taxon>Acaulospora</taxon>
    </lineage>
</organism>
<gene>
    <name evidence="8" type="ORF">AMORRO_LOCUS3536</name>
</gene>
<evidence type="ECO:0000256" key="6">
    <source>
        <dbReference type="SAM" id="MobiDB-lite"/>
    </source>
</evidence>
<feature type="region of interest" description="Disordered" evidence="6">
    <location>
        <begin position="853"/>
        <end position="901"/>
    </location>
</feature>
<dbReference type="Proteomes" id="UP000789342">
    <property type="component" value="Unassembled WGS sequence"/>
</dbReference>
<feature type="active site" description="Proton acceptor" evidence="3">
    <location>
        <position position="146"/>
    </location>
</feature>
<evidence type="ECO:0000256" key="4">
    <source>
        <dbReference type="PIRSR" id="PIRSR600407-2"/>
    </source>
</evidence>
<keyword evidence="7" id="KW-0812">Transmembrane</keyword>
<keyword evidence="9" id="KW-1185">Reference proteome</keyword>